<dbReference type="PROSITE" id="PS00822">
    <property type="entry name" value="CYTO_HEME_LYASE_2"/>
    <property type="match status" value="1"/>
</dbReference>
<dbReference type="GO" id="GO:0004408">
    <property type="term" value="F:holocytochrome-c synthase activity"/>
    <property type="evidence" value="ECO:0007669"/>
    <property type="project" value="UniProtKB-EC"/>
</dbReference>
<dbReference type="EC" id="4.4.1.17" evidence="10"/>
<evidence type="ECO:0000256" key="5">
    <source>
        <dbReference type="ARBA" id="ARBA00022792"/>
    </source>
</evidence>
<feature type="compositionally biased region" description="Polar residues" evidence="11">
    <location>
        <begin position="1"/>
        <end position="21"/>
    </location>
</feature>
<evidence type="ECO:0000256" key="9">
    <source>
        <dbReference type="ARBA" id="ARBA00023239"/>
    </source>
</evidence>
<dbReference type="PANTHER" id="PTHR12743">
    <property type="entry name" value="CYTOCHROME C1 HEME LYASE"/>
    <property type="match status" value="1"/>
</dbReference>
<comment type="subcellular location">
    <subcellularLocation>
        <location evidence="1 10">Mitochondrion inner membrane</location>
    </subcellularLocation>
</comment>
<dbReference type="InterPro" id="IPR000511">
    <property type="entry name" value="Holocyt_c/c1_synthase"/>
</dbReference>
<dbReference type="GO" id="GO:0046872">
    <property type="term" value="F:metal ion binding"/>
    <property type="evidence" value="ECO:0007669"/>
    <property type="project" value="UniProtKB-KW"/>
</dbReference>
<comment type="caution">
    <text evidence="12">The sequence shown here is derived from an EMBL/GenBank/DDBJ whole genome shotgun (WGS) entry which is preliminary data.</text>
</comment>
<comment type="catalytic activity">
    <reaction evidence="10">
        <text>holo-[cytochrome c] = apo-[cytochrome c] + heme b</text>
        <dbReference type="Rhea" id="RHEA:22648"/>
        <dbReference type="Rhea" id="RHEA-COMP:10725"/>
        <dbReference type="Rhea" id="RHEA-COMP:10726"/>
        <dbReference type="ChEBI" id="CHEBI:29950"/>
        <dbReference type="ChEBI" id="CHEBI:60344"/>
        <dbReference type="ChEBI" id="CHEBI:83739"/>
        <dbReference type="EC" id="4.4.1.17"/>
    </reaction>
</comment>
<keyword evidence="5 10" id="KW-0999">Mitochondrion inner membrane</keyword>
<evidence type="ECO:0000256" key="8">
    <source>
        <dbReference type="ARBA" id="ARBA00023136"/>
    </source>
</evidence>
<gene>
    <name evidence="12" type="primary">CYT2</name>
    <name evidence="12" type="ORF">IWQ62_003049</name>
</gene>
<keyword evidence="13" id="KW-1185">Reference proteome</keyword>
<keyword evidence="9 10" id="KW-0456">Lyase</keyword>
<evidence type="ECO:0000313" key="12">
    <source>
        <dbReference type="EMBL" id="KAJ1964025.1"/>
    </source>
</evidence>
<dbReference type="OrthoDB" id="4243at2759"/>
<evidence type="ECO:0000256" key="10">
    <source>
        <dbReference type="RuleBase" id="RU363130"/>
    </source>
</evidence>
<evidence type="ECO:0000256" key="11">
    <source>
        <dbReference type="SAM" id="MobiDB-lite"/>
    </source>
</evidence>
<evidence type="ECO:0000256" key="6">
    <source>
        <dbReference type="ARBA" id="ARBA00023004"/>
    </source>
</evidence>
<evidence type="ECO:0000256" key="4">
    <source>
        <dbReference type="ARBA" id="ARBA00022723"/>
    </source>
</evidence>
<dbReference type="Proteomes" id="UP001150925">
    <property type="component" value="Unassembled WGS sequence"/>
</dbReference>
<keyword evidence="3 10" id="KW-0349">Heme</keyword>
<protein>
    <recommendedName>
        <fullName evidence="10">Holocytochrome c-type synthase</fullName>
        <ecNumber evidence="10">4.4.1.17</ecNumber>
    </recommendedName>
</protein>
<reference evidence="12" key="1">
    <citation type="submission" date="2022-07" db="EMBL/GenBank/DDBJ databases">
        <title>Phylogenomic reconstructions and comparative analyses of Kickxellomycotina fungi.</title>
        <authorList>
            <person name="Reynolds N.K."/>
            <person name="Stajich J.E."/>
            <person name="Barry K."/>
            <person name="Grigoriev I.V."/>
            <person name="Crous P."/>
            <person name="Smith M.E."/>
        </authorList>
    </citation>
    <scope>NUCLEOTIDE SEQUENCE</scope>
    <source>
        <strain evidence="12">RSA 1196</strain>
    </source>
</reference>
<evidence type="ECO:0000256" key="1">
    <source>
        <dbReference type="ARBA" id="ARBA00004273"/>
    </source>
</evidence>
<feature type="compositionally biased region" description="Polar residues" evidence="11">
    <location>
        <begin position="98"/>
        <end position="125"/>
    </location>
</feature>
<keyword evidence="4 10" id="KW-0479">Metal-binding</keyword>
<feature type="compositionally biased region" description="Low complexity" evidence="11">
    <location>
        <begin position="25"/>
        <end position="41"/>
    </location>
</feature>
<dbReference type="Pfam" id="PF01265">
    <property type="entry name" value="Cyto_heme_lyase"/>
    <property type="match status" value="2"/>
</dbReference>
<proteinExistence type="inferred from homology"/>
<sequence length="302" mass="33356">MATAPSPTSGAPQPDQSTSGCPHQAAATASLPTTPTTSNASERSTECPVTSSSATPFAAALGIPKEKLNPDNYMPNISQRPHPQQVHHLSSQREKSTIPRSSGDTSSPTASTTQEAAHTSHQPTGDINPAYQSDDGDQSVWVYPSEQMFYNAMKRKNWSANERDMHSVVAIHNIVNEMTWKKIMEWEAYHQSDCPNPTLLRFQGRPQDVSPKARFRNLFGYTLPFDRHDWVVDRCGKEVTYIIDYYAGNSGKLLPQTSASGVNQPSVPGDKPAAQVPSFYLDVRPKLTPQSFVDHIRHFFSN</sequence>
<dbReference type="EMBL" id="JANBPY010000748">
    <property type="protein sequence ID" value="KAJ1964025.1"/>
    <property type="molecule type" value="Genomic_DNA"/>
</dbReference>
<comment type="similarity">
    <text evidence="2 10">Belongs to the cytochrome c-type heme lyase family.</text>
</comment>
<evidence type="ECO:0000256" key="3">
    <source>
        <dbReference type="ARBA" id="ARBA00022617"/>
    </source>
</evidence>
<keyword evidence="6 10" id="KW-0408">Iron</keyword>
<dbReference type="AlphaFoldDB" id="A0A9W8E394"/>
<keyword evidence="7 10" id="KW-0496">Mitochondrion</keyword>
<dbReference type="GO" id="GO:0005743">
    <property type="term" value="C:mitochondrial inner membrane"/>
    <property type="evidence" value="ECO:0007669"/>
    <property type="project" value="UniProtKB-SubCell"/>
</dbReference>
<comment type="function">
    <text evidence="10">Lyase that catalyzes the covalent linking of the heme group to the cytochrome C apoprotein to produce the mature functional cytochrome.</text>
</comment>
<evidence type="ECO:0000313" key="13">
    <source>
        <dbReference type="Proteomes" id="UP001150925"/>
    </source>
</evidence>
<name>A0A9W8E394_9FUNG</name>
<dbReference type="PROSITE" id="PS00821">
    <property type="entry name" value="CYTO_HEME_LYASE_1"/>
    <property type="match status" value="1"/>
</dbReference>
<accession>A0A9W8E394</accession>
<feature type="region of interest" description="Disordered" evidence="11">
    <location>
        <begin position="1"/>
        <end position="137"/>
    </location>
</feature>
<organism evidence="12 13">
    <name type="scientific">Dispira parvispora</name>
    <dbReference type="NCBI Taxonomy" id="1520584"/>
    <lineage>
        <taxon>Eukaryota</taxon>
        <taxon>Fungi</taxon>
        <taxon>Fungi incertae sedis</taxon>
        <taxon>Zoopagomycota</taxon>
        <taxon>Kickxellomycotina</taxon>
        <taxon>Dimargaritomycetes</taxon>
        <taxon>Dimargaritales</taxon>
        <taxon>Dimargaritaceae</taxon>
        <taxon>Dispira</taxon>
    </lineage>
</organism>
<dbReference type="PANTHER" id="PTHR12743:SF0">
    <property type="entry name" value="HOLOCYTOCHROME C-TYPE SYNTHASE"/>
    <property type="match status" value="1"/>
</dbReference>
<keyword evidence="8 10" id="KW-0472">Membrane</keyword>
<evidence type="ECO:0000256" key="7">
    <source>
        <dbReference type="ARBA" id="ARBA00023128"/>
    </source>
</evidence>
<evidence type="ECO:0000256" key="2">
    <source>
        <dbReference type="ARBA" id="ARBA00007255"/>
    </source>
</evidence>